<evidence type="ECO:0000256" key="3">
    <source>
        <dbReference type="ARBA" id="ARBA00024947"/>
    </source>
</evidence>
<proteinExistence type="inferred from homology"/>
<dbReference type="SUPFAM" id="SSF55961">
    <property type="entry name" value="Bet v1-like"/>
    <property type="match status" value="1"/>
</dbReference>
<dbReference type="InterPro" id="IPR044996">
    <property type="entry name" value="COQ10-like"/>
</dbReference>
<evidence type="ECO:0000313" key="7">
    <source>
        <dbReference type="Proteomes" id="UP000749646"/>
    </source>
</evidence>
<sequence length="225" mass="25403">MRSLAKGTMPSWLLPRRPCRLGKQRLLLQPSSLSLTAIKEHSWQRRQFIVLPKLPDLPNLLKPVSSSRQYKDRTLVKYTQQEFYDLVANVDEYQEFLPWCTHSKMSASPPTPLPPAGSGQSKELSGSGLGQGFNNNNNNSSRSNPGPVIVRHGELGIGFNSFQERYVSTVTCQEPWAVRAVSYDSKLFKELSTTWRFTPNIPKSTTLEATMDHELQEGQLLTRLA</sequence>
<evidence type="ECO:0000256" key="2">
    <source>
        <dbReference type="ARBA" id="ARBA00011814"/>
    </source>
</evidence>
<dbReference type="PANTHER" id="PTHR12901">
    <property type="entry name" value="SPERM PROTEIN HOMOLOG"/>
    <property type="match status" value="1"/>
</dbReference>
<accession>A0A9P6M9M1</accession>
<dbReference type="OrthoDB" id="292693at2759"/>
<comment type="subunit">
    <text evidence="2">Interacts with coenzyme Q.</text>
</comment>
<evidence type="ECO:0000259" key="5">
    <source>
        <dbReference type="Pfam" id="PF03364"/>
    </source>
</evidence>
<feature type="non-terminal residue" evidence="6">
    <location>
        <position position="225"/>
    </location>
</feature>
<comment type="function">
    <text evidence="3">Required for the function of coenzyme Q in the respiratory chain. May serve as a chaperone or may be involved in the transport of Q6 from its site of synthesis to the catalytic sites of the respiratory complexes.</text>
</comment>
<evidence type="ECO:0000256" key="1">
    <source>
        <dbReference type="ARBA" id="ARBA00006885"/>
    </source>
</evidence>
<comment type="caution">
    <text evidence="6">The sequence shown here is derived from an EMBL/GenBank/DDBJ whole genome shotgun (WGS) entry which is preliminary data.</text>
</comment>
<dbReference type="GO" id="GO:0045333">
    <property type="term" value="P:cellular respiration"/>
    <property type="evidence" value="ECO:0007669"/>
    <property type="project" value="InterPro"/>
</dbReference>
<feature type="region of interest" description="Disordered" evidence="4">
    <location>
        <begin position="107"/>
        <end position="147"/>
    </location>
</feature>
<dbReference type="Pfam" id="PF03364">
    <property type="entry name" value="Polyketide_cyc"/>
    <property type="match status" value="1"/>
</dbReference>
<dbReference type="InterPro" id="IPR005031">
    <property type="entry name" value="COQ10_START"/>
</dbReference>
<evidence type="ECO:0000313" key="6">
    <source>
        <dbReference type="EMBL" id="KAF9982639.1"/>
    </source>
</evidence>
<protein>
    <submittedName>
        <fullName evidence="6">Coenzyme Q-binding protein coq10a, mitochondrial</fullName>
    </submittedName>
</protein>
<dbReference type="Gene3D" id="3.30.530.20">
    <property type="match status" value="1"/>
</dbReference>
<gene>
    <name evidence="6" type="primary">COQ10A</name>
    <name evidence="6" type="ORF">BGZ65_002629</name>
</gene>
<keyword evidence="7" id="KW-1185">Reference proteome</keyword>
<dbReference type="GO" id="GO:0005739">
    <property type="term" value="C:mitochondrion"/>
    <property type="evidence" value="ECO:0007669"/>
    <property type="project" value="TreeGrafter"/>
</dbReference>
<dbReference type="AlphaFoldDB" id="A0A9P6M9M1"/>
<dbReference type="PANTHER" id="PTHR12901:SF10">
    <property type="entry name" value="COENZYME Q-BINDING PROTEIN COQ10, MITOCHONDRIAL"/>
    <property type="match status" value="1"/>
</dbReference>
<organism evidence="6 7">
    <name type="scientific">Modicella reniformis</name>
    <dbReference type="NCBI Taxonomy" id="1440133"/>
    <lineage>
        <taxon>Eukaryota</taxon>
        <taxon>Fungi</taxon>
        <taxon>Fungi incertae sedis</taxon>
        <taxon>Mucoromycota</taxon>
        <taxon>Mortierellomycotina</taxon>
        <taxon>Mortierellomycetes</taxon>
        <taxon>Mortierellales</taxon>
        <taxon>Mortierellaceae</taxon>
        <taxon>Modicella</taxon>
    </lineage>
</organism>
<feature type="domain" description="Coenzyme Q-binding protein COQ10 START" evidence="5">
    <location>
        <begin position="76"/>
        <end position="213"/>
    </location>
</feature>
<dbReference type="InterPro" id="IPR023393">
    <property type="entry name" value="START-like_dom_sf"/>
</dbReference>
<comment type="similarity">
    <text evidence="1">Belongs to the COQ10 family.</text>
</comment>
<dbReference type="Proteomes" id="UP000749646">
    <property type="component" value="Unassembled WGS sequence"/>
</dbReference>
<dbReference type="GO" id="GO:0048039">
    <property type="term" value="F:ubiquinone binding"/>
    <property type="evidence" value="ECO:0007669"/>
    <property type="project" value="InterPro"/>
</dbReference>
<name>A0A9P6M9M1_9FUNG</name>
<dbReference type="EMBL" id="JAAAHW010003558">
    <property type="protein sequence ID" value="KAF9982639.1"/>
    <property type="molecule type" value="Genomic_DNA"/>
</dbReference>
<reference evidence="6" key="1">
    <citation type="journal article" date="2020" name="Fungal Divers.">
        <title>Resolving the Mortierellaceae phylogeny through synthesis of multi-gene phylogenetics and phylogenomics.</title>
        <authorList>
            <person name="Vandepol N."/>
            <person name="Liber J."/>
            <person name="Desiro A."/>
            <person name="Na H."/>
            <person name="Kennedy M."/>
            <person name="Barry K."/>
            <person name="Grigoriev I.V."/>
            <person name="Miller A.N."/>
            <person name="O'Donnell K."/>
            <person name="Stajich J.E."/>
            <person name="Bonito G."/>
        </authorList>
    </citation>
    <scope>NUCLEOTIDE SEQUENCE</scope>
    <source>
        <strain evidence="6">MES-2147</strain>
    </source>
</reference>
<feature type="compositionally biased region" description="Low complexity" evidence="4">
    <location>
        <begin position="132"/>
        <end position="146"/>
    </location>
</feature>
<evidence type="ECO:0000256" key="4">
    <source>
        <dbReference type="SAM" id="MobiDB-lite"/>
    </source>
</evidence>